<dbReference type="SUPFAM" id="SSF51445">
    <property type="entry name" value="(Trans)glycosidases"/>
    <property type="match status" value="1"/>
</dbReference>
<accession>A0A7R7HV03</accession>
<dbReference type="AlphaFoldDB" id="A0A7R7HV03"/>
<dbReference type="Pfam" id="PF08924">
    <property type="entry name" value="Rv2525c_GlyHyd-like"/>
    <property type="match status" value="1"/>
</dbReference>
<name>A0A7R7HV03_9ACTN</name>
<keyword evidence="1" id="KW-0732">Signal</keyword>
<dbReference type="Proteomes" id="UP000611640">
    <property type="component" value="Chromosome"/>
</dbReference>
<evidence type="ECO:0000256" key="1">
    <source>
        <dbReference type="SAM" id="SignalP"/>
    </source>
</evidence>
<organism evidence="3 4">
    <name type="scientific">Actinocatenispora thailandica</name>
    <dbReference type="NCBI Taxonomy" id="227318"/>
    <lineage>
        <taxon>Bacteria</taxon>
        <taxon>Bacillati</taxon>
        <taxon>Actinomycetota</taxon>
        <taxon>Actinomycetes</taxon>
        <taxon>Micromonosporales</taxon>
        <taxon>Micromonosporaceae</taxon>
        <taxon>Actinocatenispora</taxon>
    </lineage>
</organism>
<proteinExistence type="predicted"/>
<feature type="signal peptide" evidence="1">
    <location>
        <begin position="1"/>
        <end position="31"/>
    </location>
</feature>
<feature type="domain" description="Rv2525c-like glycoside hydrolase-like" evidence="2">
    <location>
        <begin position="211"/>
        <end position="412"/>
    </location>
</feature>
<feature type="chain" id="PRO_5038691075" description="Rv2525c-like glycoside hydrolase-like domain-containing protein" evidence="1">
    <location>
        <begin position="32"/>
        <end position="416"/>
    </location>
</feature>
<reference evidence="3 4" key="1">
    <citation type="submission" date="2020-08" db="EMBL/GenBank/DDBJ databases">
        <title>Whole genome shotgun sequence of Actinocatenispora thailandica NBRC 105041.</title>
        <authorList>
            <person name="Komaki H."/>
            <person name="Tamura T."/>
        </authorList>
    </citation>
    <scope>NUCLEOTIDE SEQUENCE [LARGE SCALE GENOMIC DNA]</scope>
    <source>
        <strain evidence="3 4">NBRC 105041</strain>
    </source>
</reference>
<dbReference type="KEGG" id="atl:Athai_11550"/>
<gene>
    <name evidence="3" type="ORF">Athai_11550</name>
</gene>
<keyword evidence="4" id="KW-1185">Reference proteome</keyword>
<dbReference type="InterPro" id="IPR017853">
    <property type="entry name" value="GH"/>
</dbReference>
<evidence type="ECO:0000313" key="4">
    <source>
        <dbReference type="Proteomes" id="UP000611640"/>
    </source>
</evidence>
<dbReference type="InterPro" id="IPR015020">
    <property type="entry name" value="Rv2525c-like_Glyco_Hydro-like"/>
</dbReference>
<dbReference type="EMBL" id="AP023355">
    <property type="protein sequence ID" value="BCJ33652.1"/>
    <property type="molecule type" value="Genomic_DNA"/>
</dbReference>
<sequence>MRSVIRKRRNTQGKHRKVPALAGVAALAATAALGGGTGAAAPAGQLVSYHGVSLRVPADWPVIDLARQPDTCARLDRHAVYLGTPSDSAACPPRIYGRTETISLRPAAATAAPGSTVVPRGIPEAAPRTTDHTGRFALAAAGVELTTTYGSRPELVDAALATARVTERARPRAIREPEAEPAVSTKVPGTFHGYGFDSCAAPSSATMDAWLKKARFRAVGVYIGGGDLGCPNQPNLDPAWVARQTGKGWHVFAMYVGRQAPCSGEPYRISSAAKASSQAKADATDAVEQAKHYGLAAGSIIIHDMEYYPRGGSCSTAVLRYLSTWTATINSLHYRSGVYSSRAAAIDELVAARKAGRYRMPGTIDFAQWDKKPTVGSSAIPSNYWVRHRMKQYWGSHTETHGGIKLNIDADWLYVH</sequence>
<protein>
    <recommendedName>
        <fullName evidence="2">Rv2525c-like glycoside hydrolase-like domain-containing protein</fullName>
    </recommendedName>
</protein>
<evidence type="ECO:0000313" key="3">
    <source>
        <dbReference type="EMBL" id="BCJ33652.1"/>
    </source>
</evidence>
<dbReference type="Gene3D" id="3.20.20.80">
    <property type="entry name" value="Glycosidases"/>
    <property type="match status" value="1"/>
</dbReference>
<evidence type="ECO:0000259" key="2">
    <source>
        <dbReference type="Pfam" id="PF08924"/>
    </source>
</evidence>